<dbReference type="EMBL" id="CAXDID020000122">
    <property type="protein sequence ID" value="CAL6032392.1"/>
    <property type="molecule type" value="Genomic_DNA"/>
</dbReference>
<reference evidence="2 3" key="2">
    <citation type="submission" date="2024-07" db="EMBL/GenBank/DDBJ databases">
        <authorList>
            <person name="Akdeniz Z."/>
        </authorList>
    </citation>
    <scope>NUCLEOTIDE SEQUENCE [LARGE SCALE GENOMIC DNA]</scope>
</reference>
<comment type="caution">
    <text evidence="1">The sequence shown here is derived from an EMBL/GenBank/DDBJ whole genome shotgun (WGS) entry which is preliminary data.</text>
</comment>
<dbReference type="EMBL" id="CATOUU010001074">
    <property type="protein sequence ID" value="CAI9970538.1"/>
    <property type="molecule type" value="Genomic_DNA"/>
</dbReference>
<dbReference type="AlphaFoldDB" id="A0AA86R913"/>
<evidence type="ECO:0000313" key="1">
    <source>
        <dbReference type="EMBL" id="CAI9970538.1"/>
    </source>
</evidence>
<name>A0AA86R913_9EUKA</name>
<keyword evidence="3" id="KW-1185">Reference proteome</keyword>
<gene>
    <name evidence="2" type="ORF">HINF_LOCUS34464</name>
    <name evidence="1" type="ORF">HINF_LOCUS58183</name>
</gene>
<evidence type="ECO:0000313" key="3">
    <source>
        <dbReference type="Proteomes" id="UP001642409"/>
    </source>
</evidence>
<sequence>MWQFFIFHQQQQRSISSKNIVRIPKFILLLKSTFFKKYHSSIIVEYWLTILGNEVEFWVNLQSRNCTVLKQRQLQHSCTQLLRIPALESFNVPNFNEDVQEALQVTAFWLLDQQQLNFLIVHHSPFTCTTWEVSNHRTFKLQDIHLISLTQDIGIKVTRSQSPSLWHSDSIEAEFLVGKHSGERVTLLH</sequence>
<protein>
    <submittedName>
        <fullName evidence="2">Hypothetical_protein</fullName>
    </submittedName>
</protein>
<dbReference type="Proteomes" id="UP001642409">
    <property type="component" value="Unassembled WGS sequence"/>
</dbReference>
<accession>A0AA86R913</accession>
<evidence type="ECO:0000313" key="2">
    <source>
        <dbReference type="EMBL" id="CAL6032392.1"/>
    </source>
</evidence>
<reference evidence="1" key="1">
    <citation type="submission" date="2023-06" db="EMBL/GenBank/DDBJ databases">
        <authorList>
            <person name="Kurt Z."/>
        </authorList>
    </citation>
    <scope>NUCLEOTIDE SEQUENCE</scope>
</reference>
<organism evidence="1">
    <name type="scientific">Hexamita inflata</name>
    <dbReference type="NCBI Taxonomy" id="28002"/>
    <lineage>
        <taxon>Eukaryota</taxon>
        <taxon>Metamonada</taxon>
        <taxon>Diplomonadida</taxon>
        <taxon>Hexamitidae</taxon>
        <taxon>Hexamitinae</taxon>
        <taxon>Hexamita</taxon>
    </lineage>
</organism>
<proteinExistence type="predicted"/>